<evidence type="ECO:0000313" key="2">
    <source>
        <dbReference type="EMBL" id="KOO30077.1"/>
    </source>
</evidence>
<proteinExistence type="predicted"/>
<gene>
    <name evidence="2" type="ORF">Ctob_007647</name>
</gene>
<evidence type="ECO:0000256" key="1">
    <source>
        <dbReference type="SAM" id="Phobius"/>
    </source>
</evidence>
<comment type="caution">
    <text evidence="2">The sequence shown here is derived from an EMBL/GenBank/DDBJ whole genome shotgun (WGS) entry which is preliminary data.</text>
</comment>
<dbReference type="EMBL" id="JWZX01002298">
    <property type="protein sequence ID" value="KOO30077.1"/>
    <property type="molecule type" value="Genomic_DNA"/>
</dbReference>
<dbReference type="AlphaFoldDB" id="A0A0M0JUS6"/>
<keyword evidence="1" id="KW-0812">Transmembrane</keyword>
<reference evidence="3" key="1">
    <citation type="journal article" date="2015" name="PLoS Genet.">
        <title>Genome Sequence and Transcriptome Analyses of Chrysochromulina tobin: Metabolic Tools for Enhanced Algal Fitness in the Prominent Order Prymnesiales (Haptophyceae).</title>
        <authorList>
            <person name="Hovde B.T."/>
            <person name="Deodato C.R."/>
            <person name="Hunsperger H.M."/>
            <person name="Ryken S.A."/>
            <person name="Yost W."/>
            <person name="Jha R.K."/>
            <person name="Patterson J."/>
            <person name="Monnat R.J. Jr."/>
            <person name="Barlow S.B."/>
            <person name="Starkenburg S.R."/>
            <person name="Cattolico R.A."/>
        </authorList>
    </citation>
    <scope>NUCLEOTIDE SEQUENCE</scope>
    <source>
        <strain evidence="3">CCMP291</strain>
    </source>
</reference>
<organism evidence="2 3">
    <name type="scientific">Chrysochromulina tobinii</name>
    <dbReference type="NCBI Taxonomy" id="1460289"/>
    <lineage>
        <taxon>Eukaryota</taxon>
        <taxon>Haptista</taxon>
        <taxon>Haptophyta</taxon>
        <taxon>Prymnesiophyceae</taxon>
        <taxon>Prymnesiales</taxon>
        <taxon>Chrysochromulinaceae</taxon>
        <taxon>Chrysochromulina</taxon>
    </lineage>
</organism>
<keyword evidence="3" id="KW-1185">Reference proteome</keyword>
<name>A0A0M0JUS6_9EUKA</name>
<feature type="transmembrane region" description="Helical" evidence="1">
    <location>
        <begin position="78"/>
        <end position="97"/>
    </location>
</feature>
<sequence>MIAPSARRRRKGFEQGMPTSALLALYGWRRVMRDCGRYIPDLIEVRGVLKGICARYKARWGDDAFIPDRKQPFSSTHMLDIIAILTANVTVLIAWTATLRAAMLTAFCYVISTGARKDEWTASFEGDTFVRRASFAWVDRDGNDLPSTPEVIASRKNGDLLRAPATGEVAAGTAEPEAAARVFDLGDHNIVAQRGDESWGVIGQTIRLHNSFWGWDDGAYSECRVIAYAGAYTFAAGAHSRHTYVIECEGHYYPATHGTIADALTDATVKRRVRKAGPPRLL</sequence>
<dbReference type="Proteomes" id="UP000037460">
    <property type="component" value="Unassembled WGS sequence"/>
</dbReference>
<keyword evidence="1" id="KW-0472">Membrane</keyword>
<accession>A0A0M0JUS6</accession>
<protein>
    <submittedName>
        <fullName evidence="2">Uncharacterized protein</fullName>
    </submittedName>
</protein>
<evidence type="ECO:0000313" key="3">
    <source>
        <dbReference type="Proteomes" id="UP000037460"/>
    </source>
</evidence>
<keyword evidence="1" id="KW-1133">Transmembrane helix</keyword>